<dbReference type="PANTHER" id="PTHR48174">
    <property type="entry name" value="DUF946 FAMILY PROTEIN"/>
    <property type="match status" value="1"/>
</dbReference>
<name>A0A8H7J9U2_9PLEO</name>
<evidence type="ECO:0000313" key="2">
    <source>
        <dbReference type="EMBL" id="KAF9698802.1"/>
    </source>
</evidence>
<feature type="chain" id="PRO_5034661597" description="Vacuolar protein sorting-associated protein 62" evidence="1">
    <location>
        <begin position="29"/>
        <end position="358"/>
    </location>
</feature>
<protein>
    <recommendedName>
        <fullName evidence="4">Vacuolar protein sorting-associated protein 62</fullName>
    </recommendedName>
</protein>
<evidence type="ECO:0000313" key="3">
    <source>
        <dbReference type="Proteomes" id="UP000651452"/>
    </source>
</evidence>
<feature type="signal peptide" evidence="1">
    <location>
        <begin position="1"/>
        <end position="28"/>
    </location>
</feature>
<reference evidence="2" key="2">
    <citation type="submission" date="2020-09" db="EMBL/GenBank/DDBJ databases">
        <title>Reference genome assembly for Australian Ascochyta lentis isolate Al4.</title>
        <authorList>
            <person name="Lee R.C."/>
            <person name="Farfan-Caceres L.M."/>
            <person name="Debler J.W."/>
            <person name="Williams A.H."/>
            <person name="Henares B.M."/>
        </authorList>
    </citation>
    <scope>NUCLEOTIDE SEQUENCE</scope>
    <source>
        <strain evidence="2">Al4</strain>
    </source>
</reference>
<dbReference type="EMBL" id="RZGK01000005">
    <property type="protein sequence ID" value="KAF9698802.1"/>
    <property type="molecule type" value="Genomic_DNA"/>
</dbReference>
<gene>
    <name evidence="2" type="ORF">EKO04_003047</name>
</gene>
<proteinExistence type="predicted"/>
<keyword evidence="1" id="KW-0732">Signal</keyword>
<evidence type="ECO:0000256" key="1">
    <source>
        <dbReference type="SAM" id="SignalP"/>
    </source>
</evidence>
<accession>A0A8H7J9U2</accession>
<dbReference type="Proteomes" id="UP000651452">
    <property type="component" value="Unassembled WGS sequence"/>
</dbReference>
<dbReference type="InterPro" id="IPR009291">
    <property type="entry name" value="Vps62"/>
</dbReference>
<organism evidence="2 3">
    <name type="scientific">Ascochyta lentis</name>
    <dbReference type="NCBI Taxonomy" id="205686"/>
    <lineage>
        <taxon>Eukaryota</taxon>
        <taxon>Fungi</taxon>
        <taxon>Dikarya</taxon>
        <taxon>Ascomycota</taxon>
        <taxon>Pezizomycotina</taxon>
        <taxon>Dothideomycetes</taxon>
        <taxon>Pleosporomycetidae</taxon>
        <taxon>Pleosporales</taxon>
        <taxon>Pleosporineae</taxon>
        <taxon>Didymellaceae</taxon>
        <taxon>Ascochyta</taxon>
    </lineage>
</organism>
<keyword evidence="3" id="KW-1185">Reference proteome</keyword>
<dbReference type="OrthoDB" id="188042at2759"/>
<evidence type="ECO:0008006" key="4">
    <source>
        <dbReference type="Google" id="ProtNLM"/>
    </source>
</evidence>
<reference evidence="2" key="1">
    <citation type="submission" date="2018-12" db="EMBL/GenBank/DDBJ databases">
        <authorList>
            <person name="Syme R.A."/>
            <person name="Farfan-Caceres L."/>
            <person name="Lichtenzveig J."/>
        </authorList>
    </citation>
    <scope>NUCLEOTIDE SEQUENCE</scope>
    <source>
        <strain evidence="2">Al4</strain>
    </source>
</reference>
<dbReference type="Pfam" id="PF06101">
    <property type="entry name" value="Vps62"/>
    <property type="match status" value="1"/>
</dbReference>
<dbReference type="PANTHER" id="PTHR48174:SF5">
    <property type="entry name" value="VACUOLAR PROTEIN SORTING-ASSOCIATED PROTEIN 62"/>
    <property type="match status" value="1"/>
</dbReference>
<comment type="caution">
    <text evidence="2">The sequence shown here is derived from an EMBL/GenBank/DDBJ whole genome shotgun (WGS) entry which is preliminary data.</text>
</comment>
<sequence>MLYSAGFRMMNIPLTIWICLVAALPTTSAPTHQRARQEASAVPEFVLKYAPILYLHSEETHFPTDLATFLNHTTPQVNYTVIPNPTSTLTLSNLDQLGADVYLTSNDDVTADPEWLRGTTPETNGFTSGTNSAIIVNKKNDSSIDVFYFYFYAFNPGTSVLSLPFLNLGTHVGDWEHVMLRFPSATAPPDAMWFSQHANGQAFRYAAVEKDGGGGRPVVYVAKGSHANYAVPGVHAHDIPNLNLPVGALQDYTDKGKRWDALGSNWVYEFEAATGGFAAFDDAPLGWLGFRGRWGDREYPDSDERQVELFGQKKFVSGPTGPVDKQLDRKEVCPDNGILCILRSVLVPRSGGHEEAVY</sequence>
<dbReference type="AlphaFoldDB" id="A0A8H7J9U2"/>